<feature type="domain" description="Prepilin type IV endopeptidase peptidase" evidence="8">
    <location>
        <begin position="151"/>
        <end position="261"/>
    </location>
</feature>
<feature type="transmembrane region" description="Helical" evidence="7">
    <location>
        <begin position="138"/>
        <end position="160"/>
    </location>
</feature>
<dbReference type="PANTHER" id="PTHR30487:SF0">
    <property type="entry name" value="PREPILIN LEADER PEPTIDASE_N-METHYLTRANSFERASE-RELATED"/>
    <property type="match status" value="1"/>
</dbReference>
<gene>
    <name evidence="10" type="ORF">GCM10025863_32100</name>
</gene>
<keyword evidence="6 7" id="KW-0472">Membrane</keyword>
<dbReference type="InterPro" id="IPR010627">
    <property type="entry name" value="Prepilin_pept_A24_N"/>
</dbReference>
<dbReference type="Pfam" id="PF06750">
    <property type="entry name" value="A24_N_bact"/>
    <property type="match status" value="1"/>
</dbReference>
<organism evidence="10 11">
    <name type="scientific">Microbacterium suwonense</name>
    <dbReference type="NCBI Taxonomy" id="683047"/>
    <lineage>
        <taxon>Bacteria</taxon>
        <taxon>Bacillati</taxon>
        <taxon>Actinomycetota</taxon>
        <taxon>Actinomycetes</taxon>
        <taxon>Micrococcales</taxon>
        <taxon>Microbacteriaceae</taxon>
        <taxon>Microbacterium</taxon>
    </lineage>
</organism>
<evidence type="ECO:0000256" key="4">
    <source>
        <dbReference type="ARBA" id="ARBA00022692"/>
    </source>
</evidence>
<keyword evidence="11" id="KW-1185">Reference proteome</keyword>
<dbReference type="Proteomes" id="UP001321543">
    <property type="component" value="Chromosome"/>
</dbReference>
<proteinExistence type="inferred from homology"/>
<keyword evidence="4 7" id="KW-0812">Transmembrane</keyword>
<name>A0ABN6X7B6_9MICO</name>
<keyword evidence="3" id="KW-1003">Cell membrane</keyword>
<feature type="transmembrane region" description="Helical" evidence="7">
    <location>
        <begin position="12"/>
        <end position="33"/>
    </location>
</feature>
<accession>A0ABN6X7B6</accession>
<keyword evidence="5 7" id="KW-1133">Transmembrane helix</keyword>
<feature type="transmembrane region" description="Helical" evidence="7">
    <location>
        <begin position="172"/>
        <end position="192"/>
    </location>
</feature>
<comment type="subcellular location">
    <subcellularLocation>
        <location evidence="1">Cell membrane</location>
        <topology evidence="1">Multi-pass membrane protein</topology>
    </subcellularLocation>
</comment>
<feature type="transmembrane region" description="Helical" evidence="7">
    <location>
        <begin position="282"/>
        <end position="303"/>
    </location>
</feature>
<evidence type="ECO:0000313" key="10">
    <source>
        <dbReference type="EMBL" id="BDZ40596.1"/>
    </source>
</evidence>
<dbReference type="InterPro" id="IPR050882">
    <property type="entry name" value="Prepilin_peptidase/N-MTase"/>
</dbReference>
<protein>
    <submittedName>
        <fullName evidence="10">Type 4 prepilin-like proteins leader peptide-processing enzyme</fullName>
    </submittedName>
</protein>
<feature type="transmembrane region" description="Helical" evidence="7">
    <location>
        <begin position="198"/>
        <end position="217"/>
    </location>
</feature>
<dbReference type="PANTHER" id="PTHR30487">
    <property type="entry name" value="TYPE 4 PREPILIN-LIKE PROTEINS LEADER PEPTIDE-PROCESSING ENZYME"/>
    <property type="match status" value="1"/>
</dbReference>
<dbReference type="Pfam" id="PF01478">
    <property type="entry name" value="Peptidase_A24"/>
    <property type="match status" value="1"/>
</dbReference>
<evidence type="ECO:0000259" key="8">
    <source>
        <dbReference type="Pfam" id="PF01478"/>
    </source>
</evidence>
<dbReference type="RefSeq" id="WP_286301151.1">
    <property type="nucleotide sequence ID" value="NZ_AP027728.1"/>
</dbReference>
<evidence type="ECO:0000256" key="3">
    <source>
        <dbReference type="ARBA" id="ARBA00022475"/>
    </source>
</evidence>
<dbReference type="Gene3D" id="1.20.120.1220">
    <property type="match status" value="1"/>
</dbReference>
<reference evidence="11" key="1">
    <citation type="journal article" date="2019" name="Int. J. Syst. Evol. Microbiol.">
        <title>The Global Catalogue of Microorganisms (GCM) 10K type strain sequencing project: providing services to taxonomists for standard genome sequencing and annotation.</title>
        <authorList>
            <consortium name="The Broad Institute Genomics Platform"/>
            <consortium name="The Broad Institute Genome Sequencing Center for Infectious Disease"/>
            <person name="Wu L."/>
            <person name="Ma J."/>
        </authorList>
    </citation>
    <scope>NUCLEOTIDE SEQUENCE [LARGE SCALE GENOMIC DNA]</scope>
    <source>
        <strain evidence="11">NBRC 106310</strain>
    </source>
</reference>
<sequence length="306" mass="32260">MIDPALSGPLLAYALVVAGVFGLVIGSFLNVVIHRVPAGVSLLRRSQCPHCDEPVRAWQNVPVISWIALRGRCARCVARISLRYPLVELGTGVVFAGITWWWSRHQGVAGDRTAFAWPHDAADLSGLLFGADPWSGHVAAQALVLLALLWFAASGIALTLIDLDVRRLPASIVRIGLVVVAVLLALACVLGADVWALVRGIAGCLVLYVFYALLRGARPGGMGGGDVRLAGLIGLVLGWFGASALIIGAFAAFVLGGVYGVLLILLRGARRTTAVPFGPWMIIGAWVGLVAGPLIAGWYLGLLEPR</sequence>
<evidence type="ECO:0000256" key="2">
    <source>
        <dbReference type="ARBA" id="ARBA00005801"/>
    </source>
</evidence>
<evidence type="ECO:0000256" key="1">
    <source>
        <dbReference type="ARBA" id="ARBA00004651"/>
    </source>
</evidence>
<dbReference type="InterPro" id="IPR000045">
    <property type="entry name" value="Prepilin_IV_endopep_pep"/>
</dbReference>
<evidence type="ECO:0000259" key="9">
    <source>
        <dbReference type="Pfam" id="PF06750"/>
    </source>
</evidence>
<evidence type="ECO:0000256" key="7">
    <source>
        <dbReference type="SAM" id="Phobius"/>
    </source>
</evidence>
<dbReference type="EMBL" id="AP027728">
    <property type="protein sequence ID" value="BDZ40596.1"/>
    <property type="molecule type" value="Genomic_DNA"/>
</dbReference>
<evidence type="ECO:0000256" key="6">
    <source>
        <dbReference type="ARBA" id="ARBA00023136"/>
    </source>
</evidence>
<evidence type="ECO:0000256" key="5">
    <source>
        <dbReference type="ARBA" id="ARBA00022989"/>
    </source>
</evidence>
<comment type="similarity">
    <text evidence="2">Belongs to the peptidase A24 family.</text>
</comment>
<feature type="transmembrane region" description="Helical" evidence="7">
    <location>
        <begin position="229"/>
        <end position="262"/>
    </location>
</feature>
<feature type="domain" description="Prepilin peptidase A24 N-terminal" evidence="9">
    <location>
        <begin position="20"/>
        <end position="101"/>
    </location>
</feature>
<feature type="transmembrane region" description="Helical" evidence="7">
    <location>
        <begin position="82"/>
        <end position="102"/>
    </location>
</feature>
<evidence type="ECO:0000313" key="11">
    <source>
        <dbReference type="Proteomes" id="UP001321543"/>
    </source>
</evidence>